<dbReference type="Gene3D" id="3.30.70.100">
    <property type="match status" value="1"/>
</dbReference>
<comment type="caution">
    <text evidence="2">The sequence shown here is derived from an EMBL/GenBank/DDBJ whole genome shotgun (WGS) entry which is preliminary data.</text>
</comment>
<dbReference type="InterPro" id="IPR011008">
    <property type="entry name" value="Dimeric_a/b-barrel"/>
</dbReference>
<feature type="domain" description="ABM" evidence="1">
    <location>
        <begin position="4"/>
        <end position="101"/>
    </location>
</feature>
<dbReference type="InterPro" id="IPR050744">
    <property type="entry name" value="AI-2_Isomerase_LsrG"/>
</dbReference>
<gene>
    <name evidence="2" type="ORF">LCGC14_0522520</name>
</gene>
<dbReference type="SUPFAM" id="SSF54909">
    <property type="entry name" value="Dimeric alpha+beta barrel"/>
    <property type="match status" value="1"/>
</dbReference>
<dbReference type="Pfam" id="PF03992">
    <property type="entry name" value="ABM"/>
    <property type="match status" value="1"/>
</dbReference>
<evidence type="ECO:0000313" key="2">
    <source>
        <dbReference type="EMBL" id="KKN61385.1"/>
    </source>
</evidence>
<name>A0A0F9RY53_9ZZZZ</name>
<protein>
    <recommendedName>
        <fullName evidence="1">ABM domain-containing protein</fullName>
    </recommendedName>
</protein>
<reference evidence="2" key="1">
    <citation type="journal article" date="2015" name="Nature">
        <title>Complex archaea that bridge the gap between prokaryotes and eukaryotes.</title>
        <authorList>
            <person name="Spang A."/>
            <person name="Saw J.H."/>
            <person name="Jorgensen S.L."/>
            <person name="Zaremba-Niedzwiedzka K."/>
            <person name="Martijn J."/>
            <person name="Lind A.E."/>
            <person name="van Eijk R."/>
            <person name="Schleper C."/>
            <person name="Guy L."/>
            <person name="Ettema T.J."/>
        </authorList>
    </citation>
    <scope>NUCLEOTIDE SEQUENCE</scope>
</reference>
<dbReference type="EMBL" id="LAZR01000660">
    <property type="protein sequence ID" value="KKN61385.1"/>
    <property type="molecule type" value="Genomic_DNA"/>
</dbReference>
<dbReference type="PANTHER" id="PTHR33336">
    <property type="entry name" value="QUINOL MONOOXYGENASE YGIN-RELATED"/>
    <property type="match status" value="1"/>
</dbReference>
<dbReference type="GO" id="GO:0016491">
    <property type="term" value="F:oxidoreductase activity"/>
    <property type="evidence" value="ECO:0007669"/>
    <property type="project" value="TreeGrafter"/>
</dbReference>
<dbReference type="AlphaFoldDB" id="A0A0F9RY53"/>
<dbReference type="PROSITE" id="PS51725">
    <property type="entry name" value="ABM"/>
    <property type="match status" value="1"/>
</dbReference>
<sequence length="104" mass="11109">MSNVHVVAVITTKPGQRDAVLSLFNANVPAVLAEDGCIAYEATIDTPDAGPMQASFGQDTFVVIEKWASLDALGAHARSDHMKAYANSTKDMLVDRKIHILSPA</sequence>
<dbReference type="InterPro" id="IPR007138">
    <property type="entry name" value="ABM_dom"/>
</dbReference>
<organism evidence="2">
    <name type="scientific">marine sediment metagenome</name>
    <dbReference type="NCBI Taxonomy" id="412755"/>
    <lineage>
        <taxon>unclassified sequences</taxon>
        <taxon>metagenomes</taxon>
        <taxon>ecological metagenomes</taxon>
    </lineage>
</organism>
<evidence type="ECO:0000259" key="1">
    <source>
        <dbReference type="PROSITE" id="PS51725"/>
    </source>
</evidence>
<proteinExistence type="predicted"/>
<accession>A0A0F9RY53</accession>
<dbReference type="GO" id="GO:0005829">
    <property type="term" value="C:cytosol"/>
    <property type="evidence" value="ECO:0007669"/>
    <property type="project" value="TreeGrafter"/>
</dbReference>
<dbReference type="PANTHER" id="PTHR33336:SF3">
    <property type="entry name" value="ABM DOMAIN-CONTAINING PROTEIN"/>
    <property type="match status" value="1"/>
</dbReference>